<dbReference type="EMBL" id="JAAQRI010000021">
    <property type="protein sequence ID" value="KAF5649455.1"/>
    <property type="molecule type" value="Genomic_DNA"/>
</dbReference>
<comment type="caution">
    <text evidence="7">The sequence shown here is derived from an EMBL/GenBank/DDBJ whole genome shotgun (WGS) entry which is preliminary data.</text>
</comment>
<accession>A0A8H5SEA0</accession>
<evidence type="ECO:0000256" key="2">
    <source>
        <dbReference type="ARBA" id="ARBA00022525"/>
    </source>
</evidence>
<reference evidence="7 8" key="1">
    <citation type="submission" date="2020-05" db="EMBL/GenBank/DDBJ databases">
        <title>Identification and distribution of gene clusters putatively required for synthesis of sphingolipid metabolism inhibitors in phylogenetically diverse species of the filamentous fungus Fusarium.</title>
        <authorList>
            <person name="Kim H.-S."/>
            <person name="Busman M."/>
            <person name="Brown D.W."/>
            <person name="Divon H."/>
            <person name="Uhlig S."/>
            <person name="Proctor R.H."/>
        </authorList>
    </citation>
    <scope>NUCLEOTIDE SEQUENCE [LARGE SCALE GENOMIC DNA]</scope>
    <source>
        <strain evidence="7 8">NRRL 66243</strain>
    </source>
</reference>
<gene>
    <name evidence="7" type="ORF">FTJAE_892</name>
</gene>
<evidence type="ECO:0000259" key="5">
    <source>
        <dbReference type="Pfam" id="PF12255"/>
    </source>
</evidence>
<organism evidence="7 8">
    <name type="scientific">Fusarium tjaetaba</name>
    <dbReference type="NCBI Taxonomy" id="1567544"/>
    <lineage>
        <taxon>Eukaryota</taxon>
        <taxon>Fungi</taxon>
        <taxon>Dikarya</taxon>
        <taxon>Ascomycota</taxon>
        <taxon>Pezizomycotina</taxon>
        <taxon>Sordariomycetes</taxon>
        <taxon>Hypocreomycetidae</taxon>
        <taxon>Hypocreales</taxon>
        <taxon>Nectriaceae</taxon>
        <taxon>Fusarium</taxon>
        <taxon>Fusarium fujikuroi species complex</taxon>
    </lineage>
</organism>
<feature type="region of interest" description="Disordered" evidence="4">
    <location>
        <begin position="1805"/>
        <end position="1833"/>
    </location>
</feature>
<evidence type="ECO:0000313" key="7">
    <source>
        <dbReference type="EMBL" id="KAF5649455.1"/>
    </source>
</evidence>
<keyword evidence="3" id="KW-0843">Virulence</keyword>
<evidence type="ECO:0000256" key="4">
    <source>
        <dbReference type="SAM" id="MobiDB-lite"/>
    </source>
</evidence>
<dbReference type="OrthoDB" id="5426877at2759"/>
<name>A0A8H5SEA0_9HYPO</name>
<dbReference type="InterPro" id="IPR028994">
    <property type="entry name" value="Integrin_alpha_N"/>
</dbReference>
<dbReference type="PANTHER" id="PTHR32305">
    <property type="match status" value="1"/>
</dbReference>
<feature type="compositionally biased region" description="Polar residues" evidence="4">
    <location>
        <begin position="2161"/>
        <end position="2171"/>
    </location>
</feature>
<proteinExistence type="predicted"/>
<dbReference type="InterPro" id="IPR050708">
    <property type="entry name" value="T6SS_VgrG/RHS"/>
</dbReference>
<dbReference type="PANTHER" id="PTHR32305:SF15">
    <property type="entry name" value="PROTEIN RHSA-RELATED"/>
    <property type="match status" value="1"/>
</dbReference>
<keyword evidence="2" id="KW-0964">Secreted</keyword>
<evidence type="ECO:0000256" key="3">
    <source>
        <dbReference type="ARBA" id="ARBA00023026"/>
    </source>
</evidence>
<feature type="region of interest" description="Disordered" evidence="4">
    <location>
        <begin position="2129"/>
        <end position="2178"/>
    </location>
</feature>
<sequence>MSGLDLSSSDAPGNLLADSSQQLPVAERFQVNSCTGGTSFSIPIPITKGRGGFGPDLSLVYQSAAASTNGSFGSGWQLGGLQTISRLTSRGVPVYDDEVDVFVHSGFGELIPVDGSHDLYDEKDVTDYIISRYRPRIAQGLVRIEHWKNRENPHDAFWKTISGDNVTVRFGKDEESRIFDPDEPLRIFSWLVAETYDGNGNNMIFSYRKEDIKGAPSHFLDPTSRSQAMRYLKSVRYGNEMPNRDLQTWEVLGKESTEKQKWLFELVLDYGEHDEDTPTTVTTEEWKARWDPFTTYSCGFAINTFRLCRRFLMFHHFPDKLARQDCLVKSLVLNYEVDSRSGTSLLTSCFVGGHSPQGSHDLRSLWLPPVTLQYTKPPNEGEVNVEEVDVPVTGLGSSVTAQWIDLDGEGLPGVLAKVPGADWYYYRNQSDGLKVSLEGPGIVPAKPSLDGSGTEGIWADLEGDGLLRLISRSPDGEVQGFYERCQDGEFTSFIPFASYPSVSGDRWMTQVDLVGDGHSDLIDMGAISDGEFNWYPSLGKKGYGSVQRTQHAPILDGERRDTFFICDMVGDGLGDVVIIRYGSVRYWPNMGHGRFGRPVDMSSAPVEADFSPQRLRLANVSGVGGADLIYLRPGGGAAVYYNQFGIQWSDPYIIPTVPPLDRFSWVDVFDIAGRGSPALCWASDLPSQGMAEVHFLDLTAGSRPGLVRKMENGTGLEVELEYRSSTLYRLEDERAGQPWVTRLPFPVLCVSQVTTRDTVARTSVESRFDYYNGYYDPVDREFRGFQRVDKVDREVTGTIASPPVLTKTWYFTGLGPLDAVVTPPASFPSHNLGLLDPLISAEMPPKLHWQDLREAYVSLSGLVRCTEIFNLDKTTKENVPYQCEQQSYEVVMEQSSKANEASRGSFRVNGREIVTAVYERSDAKSPKITHQLVLETDRHGNVCQVVEINYARTDSTDQVDRVGSNEDILTYSNASFTNAVEEANKIRAPLISENRQYRLFPDQKSKPTLGSRYKRESLRKICRQLPKVKDRPPTKNGCCVLVSSARVLYTAEDLLRPLPLGQLHAFSVQYQGYQLALTDLMLQKHLDPFNDHIARTNVLKDGGYAELDAGSNEWWVPSVRQMYGDKEEDALNFARSHFYTPSGEIDAFGAISRIEMDEVCLLPQLLTDAVGNRTTISHEYVHMMPHVITDANNNCSETLVDPLGRCVAVGVGGKGGSETGNSVSELELIVSDEYLDLLLKDPSGPLGAEALGHASHRIVYSMGRPCRPDSDDATRPTPVRPTAQLEFLRNRHVNDPIPTDIHIQITYLDGSGQSIQKLKLVNQSEKGATWQLCDWAICNQAGQPVEVFQPCHVSSPAFCKIDMHPDTEIRQYSTTTFYDAMSRVVGVLHPDHTWSKTVYEAWKQIDYDVGDLIAVENPLKDEDIGCFLQEISEDKYLPTWYQQKHLSMISEDRNAGEKALVYRDTPSITHFDVLGRPTLSEQVMDRSESSSRRAWVEYDIYGNPCAEIDGMDRIVIKSEFDLLGRPLLQLSMDRGARWVFPDCAGQPLVSWDEQGRRQSHHYDKLRRLTKVTLQTSKPYATSEIVLMRNIYGESQPQGAEKNLLGRVYRCFDQSGLRTNQCYDLAGNCTLSTVQYATEYKQMLDWGAEESPQLEPRIYTTETFFNALGQNIHVVAPGGDSLKRSFDLAGRLAKVEAYASDSSVIATASIDHVTYEPDDQVGSILYGNGALVKNTYGISDRRLLKSRTTSTEDGRVLQDISSWYDCMGRLVRREDKAQQTLFFDNCRISPTEDFTYDSLGQLVESRGREQVDKSPDGPGRISPPDFHLGRSTNFPGDGKQMAPYVERYTYDVCGNILRMEHGLQSGSGWTRRYKYEEPSHIDPNVHNNRLSSSTVGNSTTHYGYDGISGIGGCITSMSGYSDIRWDHHDRLRAFATQRVTEGALPEMTWHVYNSDGERVRKVTERSSYYNDVGGGVKRCETLYLPFMDNYMVYEGNGRVICHRINTFHVRASELSEGAAALVEQDSRRQSHLVRYQIGDRLELDDKARVVSYEEFTAYGVSTYSAKTKGAAPRKYRFASYERDQESGLYLCGERYYACWLGRWLSPDPLGTADGHNLFCYVGNDPVNSSDHTGTMAKPKTGNPRPNTTSKDSGKRGNETPDKSQQPTTSKNTGEGKGVVTLYRGTARDRAERFLKGEWNSIVSYDREGNGQYEFRPGDLSTVEDAATYWTNERSRAAEHAGYVADGVIIEIQVPQEWVNAAVAGTINDDKGRRQLKIIDYRIWATGKEGSAEVLATILLNRLATTPGIFEGVLGAIGKSLDAWSVLKNVWEHSDADVYISREANIATDKINFPWEPASRNTTNITYPTNAKDVLKPLIGAAVEGIKSIKEKMLDSSLQYCFRGESVIKAFTARFAPQAKILNRVGNTWK</sequence>
<dbReference type="PRINTS" id="PR01341">
    <property type="entry name" value="SALSPVBPROT"/>
</dbReference>
<dbReference type="NCBIfam" id="TIGR03696">
    <property type="entry name" value="Rhs_assc_core"/>
    <property type="match status" value="1"/>
</dbReference>
<dbReference type="RefSeq" id="XP_037211922.1">
    <property type="nucleotide sequence ID" value="XM_037355787.1"/>
</dbReference>
<dbReference type="GeneID" id="59308057"/>
<dbReference type="Proteomes" id="UP000530670">
    <property type="component" value="Unassembled WGS sequence"/>
</dbReference>
<dbReference type="GO" id="GO:0005576">
    <property type="term" value="C:extracellular region"/>
    <property type="evidence" value="ECO:0007669"/>
    <property type="project" value="UniProtKB-SubCell"/>
</dbReference>
<dbReference type="Gene3D" id="2.180.10.10">
    <property type="entry name" value="RHS repeat-associated core"/>
    <property type="match status" value="1"/>
</dbReference>
<dbReference type="Pfam" id="PF03534">
    <property type="entry name" value="SpvB"/>
    <property type="match status" value="1"/>
</dbReference>
<dbReference type="GO" id="GO:0005737">
    <property type="term" value="C:cytoplasm"/>
    <property type="evidence" value="ECO:0007669"/>
    <property type="project" value="InterPro"/>
</dbReference>
<dbReference type="Pfam" id="PF12255">
    <property type="entry name" value="TcdB_toxin_midC"/>
    <property type="match status" value="1"/>
</dbReference>
<dbReference type="InterPro" id="IPR022044">
    <property type="entry name" value="TcdB_toxin_mid/C"/>
</dbReference>
<protein>
    <submittedName>
        <fullName evidence="7">RHS repeat-associated core domain protein</fullName>
    </submittedName>
</protein>
<dbReference type="InterPro" id="IPR022045">
    <property type="entry name" value="TcdB_toxin_mid/N"/>
</dbReference>
<evidence type="ECO:0000259" key="6">
    <source>
        <dbReference type="Pfam" id="PF12256"/>
    </source>
</evidence>
<feature type="compositionally biased region" description="Basic and acidic residues" evidence="4">
    <location>
        <begin position="1805"/>
        <end position="1814"/>
    </location>
</feature>
<dbReference type="SUPFAM" id="SSF69318">
    <property type="entry name" value="Integrin alpha N-terminal domain"/>
    <property type="match status" value="1"/>
</dbReference>
<dbReference type="InterPro" id="IPR003284">
    <property type="entry name" value="Sal_SpvB"/>
</dbReference>
<feature type="compositionally biased region" description="Basic and acidic residues" evidence="4">
    <location>
        <begin position="2150"/>
        <end position="2160"/>
    </location>
</feature>
<evidence type="ECO:0000256" key="1">
    <source>
        <dbReference type="ARBA" id="ARBA00004613"/>
    </source>
</evidence>
<feature type="domain" description="Insecticide toxin TcdB middle/C-terminal" evidence="5">
    <location>
        <begin position="857"/>
        <end position="957"/>
    </location>
</feature>
<feature type="domain" description="Insecticide toxin TcdB middle/N-terminal" evidence="6">
    <location>
        <begin position="666"/>
        <end position="812"/>
    </location>
</feature>
<evidence type="ECO:0000313" key="8">
    <source>
        <dbReference type="Proteomes" id="UP000530670"/>
    </source>
</evidence>
<keyword evidence="8" id="KW-1185">Reference proteome</keyword>
<dbReference type="Pfam" id="PF12256">
    <property type="entry name" value="TcdB_toxin_midN"/>
    <property type="match status" value="1"/>
</dbReference>
<comment type="subcellular location">
    <subcellularLocation>
        <location evidence="1">Secreted</location>
    </subcellularLocation>
</comment>
<dbReference type="InterPro" id="IPR022385">
    <property type="entry name" value="Rhs_assc_core"/>
</dbReference>